<feature type="compositionally biased region" description="Polar residues" evidence="1">
    <location>
        <begin position="24"/>
        <end position="39"/>
    </location>
</feature>
<comment type="caution">
    <text evidence="2">The sequence shown here is derived from an EMBL/GenBank/DDBJ whole genome shotgun (WGS) entry which is preliminary data.</text>
</comment>
<dbReference type="AlphaFoldDB" id="A0AAN7XIG0"/>
<proteinExistence type="predicted"/>
<sequence length="66" mass="7055">MCKHISCTSERYHRSRKPIRPSGTAATGSPGQASLQPAKNTRGLPTPAAGQHHTTKARKGDSLHHS</sequence>
<evidence type="ECO:0000313" key="2">
    <source>
        <dbReference type="EMBL" id="KAK5861309.1"/>
    </source>
</evidence>
<evidence type="ECO:0000256" key="1">
    <source>
        <dbReference type="SAM" id="MobiDB-lite"/>
    </source>
</evidence>
<accession>A0AAN7XIG0</accession>
<organism evidence="2 3">
    <name type="scientific">Eleginops maclovinus</name>
    <name type="common">Patagonian blennie</name>
    <name type="synonym">Eleginus maclovinus</name>
    <dbReference type="NCBI Taxonomy" id="56733"/>
    <lineage>
        <taxon>Eukaryota</taxon>
        <taxon>Metazoa</taxon>
        <taxon>Chordata</taxon>
        <taxon>Craniata</taxon>
        <taxon>Vertebrata</taxon>
        <taxon>Euteleostomi</taxon>
        <taxon>Actinopterygii</taxon>
        <taxon>Neopterygii</taxon>
        <taxon>Teleostei</taxon>
        <taxon>Neoteleostei</taxon>
        <taxon>Acanthomorphata</taxon>
        <taxon>Eupercaria</taxon>
        <taxon>Perciformes</taxon>
        <taxon>Notothenioidei</taxon>
        <taxon>Eleginopidae</taxon>
        <taxon>Eleginops</taxon>
    </lineage>
</organism>
<dbReference type="Proteomes" id="UP001346869">
    <property type="component" value="Unassembled WGS sequence"/>
</dbReference>
<reference evidence="2 3" key="1">
    <citation type="journal article" date="2023" name="Genes (Basel)">
        <title>Chromosome-Level Genome Assembly and Circadian Gene Repertoire of the Patagonia Blennie Eleginops maclovinus-The Closest Ancestral Proxy of Antarctic Cryonotothenioids.</title>
        <authorList>
            <person name="Cheng C.C."/>
            <person name="Rivera-Colon A.G."/>
            <person name="Minhas B.F."/>
            <person name="Wilson L."/>
            <person name="Rayamajhi N."/>
            <person name="Vargas-Chacoff L."/>
            <person name="Catchen J.M."/>
        </authorList>
    </citation>
    <scope>NUCLEOTIDE SEQUENCE [LARGE SCALE GENOMIC DNA]</scope>
    <source>
        <strain evidence="2">JMC-PN-2008</strain>
    </source>
</reference>
<dbReference type="EMBL" id="JAUZQC010000013">
    <property type="protein sequence ID" value="KAK5861309.1"/>
    <property type="molecule type" value="Genomic_DNA"/>
</dbReference>
<keyword evidence="3" id="KW-1185">Reference proteome</keyword>
<gene>
    <name evidence="2" type="ORF">PBY51_022716</name>
</gene>
<feature type="region of interest" description="Disordered" evidence="1">
    <location>
        <begin position="1"/>
        <end position="66"/>
    </location>
</feature>
<reference evidence="2 3" key="2">
    <citation type="journal article" date="2023" name="Mol. Biol. Evol.">
        <title>Genomics of Secondarily Temperate Adaptation in the Only Non-Antarctic Icefish.</title>
        <authorList>
            <person name="Rivera-Colon A.G."/>
            <person name="Rayamajhi N."/>
            <person name="Minhas B.F."/>
            <person name="Madrigal G."/>
            <person name="Bilyk K.T."/>
            <person name="Yoon V."/>
            <person name="Hune M."/>
            <person name="Gregory S."/>
            <person name="Cheng C.H.C."/>
            <person name="Catchen J.M."/>
        </authorList>
    </citation>
    <scope>NUCLEOTIDE SEQUENCE [LARGE SCALE GENOMIC DNA]</scope>
    <source>
        <strain evidence="2">JMC-PN-2008</strain>
    </source>
</reference>
<protein>
    <submittedName>
        <fullName evidence="2">Uncharacterized protein</fullName>
    </submittedName>
</protein>
<name>A0AAN7XIG0_ELEMC</name>
<evidence type="ECO:0000313" key="3">
    <source>
        <dbReference type="Proteomes" id="UP001346869"/>
    </source>
</evidence>